<reference evidence="2 3" key="1">
    <citation type="submission" date="2020-03" db="EMBL/GenBank/DDBJ databases">
        <title>Genomic Encyclopedia of Type Strains, Phase IV (KMG-IV): sequencing the most valuable type-strain genomes for metagenomic binning, comparative biology and taxonomic classification.</title>
        <authorList>
            <person name="Goeker M."/>
        </authorList>
    </citation>
    <scope>NUCLEOTIDE SEQUENCE [LARGE SCALE GENOMIC DNA]</scope>
    <source>
        <strain evidence="2 3">DSM 21299</strain>
    </source>
</reference>
<evidence type="ECO:0000259" key="1">
    <source>
        <dbReference type="PROSITE" id="PS50830"/>
    </source>
</evidence>
<dbReference type="InterPro" id="IPR016071">
    <property type="entry name" value="Staphylococal_nuclease_OB-fold"/>
</dbReference>
<proteinExistence type="predicted"/>
<sequence length="161" mass="17635">MSNVVKLRRRKKAPRFPVTLASLAILALAGGLAFLSTPDRAKARDEVSRTFTFCHTGGGTNCVVDGDTIWLDGQKIRVADIDAPETHPPRCPTEAALGQRATQRLHQLINAGPFTVTALDRDTDRYGRKLRVLTRGGQSLGDVLVSEGLARTWSGRREPWC</sequence>
<dbReference type="InterPro" id="IPR035437">
    <property type="entry name" value="SNase_OB-fold_sf"/>
</dbReference>
<keyword evidence="2" id="KW-0540">Nuclease</keyword>
<evidence type="ECO:0000313" key="2">
    <source>
        <dbReference type="EMBL" id="NIJ16372.1"/>
    </source>
</evidence>
<organism evidence="2 3">
    <name type="scientific">Sphingobium vermicomposti</name>
    <dbReference type="NCBI Taxonomy" id="529005"/>
    <lineage>
        <taxon>Bacteria</taxon>
        <taxon>Pseudomonadati</taxon>
        <taxon>Pseudomonadota</taxon>
        <taxon>Alphaproteobacteria</taxon>
        <taxon>Sphingomonadales</taxon>
        <taxon>Sphingomonadaceae</taxon>
        <taxon>Sphingobium</taxon>
    </lineage>
</organism>
<evidence type="ECO:0000313" key="3">
    <source>
        <dbReference type="Proteomes" id="UP000576821"/>
    </source>
</evidence>
<dbReference type="RefSeq" id="WP_208404811.1">
    <property type="nucleotide sequence ID" value="NZ_JAASQR010000002.1"/>
</dbReference>
<accession>A0A846M377</accession>
<protein>
    <submittedName>
        <fullName evidence="2">Endonuclease YncB(Thermonuclease family)</fullName>
    </submittedName>
</protein>
<dbReference type="Gene3D" id="2.40.50.90">
    <property type="match status" value="1"/>
</dbReference>
<keyword evidence="2" id="KW-0255">Endonuclease</keyword>
<dbReference type="EMBL" id="JAASQR010000002">
    <property type="protein sequence ID" value="NIJ16372.1"/>
    <property type="molecule type" value="Genomic_DNA"/>
</dbReference>
<dbReference type="SMART" id="SM00318">
    <property type="entry name" value="SNc"/>
    <property type="match status" value="1"/>
</dbReference>
<feature type="domain" description="TNase-like" evidence="1">
    <location>
        <begin position="63"/>
        <end position="161"/>
    </location>
</feature>
<dbReference type="Proteomes" id="UP000576821">
    <property type="component" value="Unassembled WGS sequence"/>
</dbReference>
<dbReference type="SUPFAM" id="SSF50199">
    <property type="entry name" value="Staphylococcal nuclease"/>
    <property type="match status" value="1"/>
</dbReference>
<keyword evidence="3" id="KW-1185">Reference proteome</keyword>
<keyword evidence="2" id="KW-0378">Hydrolase</keyword>
<dbReference type="PROSITE" id="PS50830">
    <property type="entry name" value="TNASE_3"/>
    <property type="match status" value="1"/>
</dbReference>
<comment type="caution">
    <text evidence="2">The sequence shown here is derived from an EMBL/GenBank/DDBJ whole genome shotgun (WGS) entry which is preliminary data.</text>
</comment>
<dbReference type="GO" id="GO:0004519">
    <property type="term" value="F:endonuclease activity"/>
    <property type="evidence" value="ECO:0007669"/>
    <property type="project" value="UniProtKB-KW"/>
</dbReference>
<dbReference type="Pfam" id="PF00565">
    <property type="entry name" value="SNase"/>
    <property type="match status" value="1"/>
</dbReference>
<dbReference type="AlphaFoldDB" id="A0A846M377"/>
<name>A0A846M377_9SPHN</name>
<gene>
    <name evidence="2" type="ORF">FHS54_001338</name>
</gene>